<keyword evidence="3" id="KW-1185">Reference proteome</keyword>
<reference evidence="2 3" key="1">
    <citation type="submission" date="2024-09" db="EMBL/GenBank/DDBJ databases">
        <title>Chromosome-scale assembly of Riccia fluitans.</title>
        <authorList>
            <person name="Paukszto L."/>
            <person name="Sawicki J."/>
            <person name="Karawczyk K."/>
            <person name="Piernik-Szablinska J."/>
            <person name="Szczecinska M."/>
            <person name="Mazdziarz M."/>
        </authorList>
    </citation>
    <scope>NUCLEOTIDE SEQUENCE [LARGE SCALE GENOMIC DNA]</scope>
    <source>
        <strain evidence="2">Rf_01</strain>
        <tissue evidence="2">Aerial parts of the thallus</tissue>
    </source>
</reference>
<gene>
    <name evidence="2" type="ORF">R1flu_017508</name>
</gene>
<dbReference type="AlphaFoldDB" id="A0ABD1ZD57"/>
<feature type="compositionally biased region" description="Basic residues" evidence="1">
    <location>
        <begin position="68"/>
        <end position="77"/>
    </location>
</feature>
<protein>
    <submittedName>
        <fullName evidence="2">Uncharacterized protein</fullName>
    </submittedName>
</protein>
<feature type="region of interest" description="Disordered" evidence="1">
    <location>
        <begin position="60"/>
        <end position="97"/>
    </location>
</feature>
<feature type="region of interest" description="Disordered" evidence="1">
    <location>
        <begin position="1"/>
        <end position="30"/>
    </location>
</feature>
<proteinExistence type="predicted"/>
<sequence>MGDLAGRTAVGHGDGGRARQEMQGTDARKSTTVVYDSFVGAQVKGMATVGHGSLPAAALRAEQTGKRASGRASRRASGRAERVEQAKQAAAAPLRAF</sequence>
<evidence type="ECO:0000313" key="3">
    <source>
        <dbReference type="Proteomes" id="UP001605036"/>
    </source>
</evidence>
<dbReference type="Proteomes" id="UP001605036">
    <property type="component" value="Unassembled WGS sequence"/>
</dbReference>
<organism evidence="2 3">
    <name type="scientific">Riccia fluitans</name>
    <dbReference type="NCBI Taxonomy" id="41844"/>
    <lineage>
        <taxon>Eukaryota</taxon>
        <taxon>Viridiplantae</taxon>
        <taxon>Streptophyta</taxon>
        <taxon>Embryophyta</taxon>
        <taxon>Marchantiophyta</taxon>
        <taxon>Marchantiopsida</taxon>
        <taxon>Marchantiidae</taxon>
        <taxon>Marchantiales</taxon>
        <taxon>Ricciaceae</taxon>
        <taxon>Riccia</taxon>
    </lineage>
</organism>
<feature type="compositionally biased region" description="Low complexity" evidence="1">
    <location>
        <begin position="86"/>
        <end position="97"/>
    </location>
</feature>
<evidence type="ECO:0000256" key="1">
    <source>
        <dbReference type="SAM" id="MobiDB-lite"/>
    </source>
</evidence>
<dbReference type="EMBL" id="JBHFFA010000001">
    <property type="protein sequence ID" value="KAL2649380.1"/>
    <property type="molecule type" value="Genomic_DNA"/>
</dbReference>
<comment type="caution">
    <text evidence="2">The sequence shown here is derived from an EMBL/GenBank/DDBJ whole genome shotgun (WGS) entry which is preliminary data.</text>
</comment>
<name>A0ABD1ZD57_9MARC</name>
<accession>A0ABD1ZD57</accession>
<evidence type="ECO:0000313" key="2">
    <source>
        <dbReference type="EMBL" id="KAL2649380.1"/>
    </source>
</evidence>